<accession>A0A182Y231</accession>
<dbReference type="VEuPathDB" id="VectorBase:ASTEI20_043725"/>
<reference evidence="4" key="1">
    <citation type="journal article" date="2014" name="Genome Biol.">
        <title>Genome analysis of a major urban malaria vector mosquito, Anopheles stephensi.</title>
        <authorList>
            <person name="Jiang X."/>
            <person name="Peery A."/>
            <person name="Hall A.B."/>
            <person name="Sharma A."/>
            <person name="Chen X.G."/>
            <person name="Waterhouse R.M."/>
            <person name="Komissarov A."/>
            <person name="Riehle M.M."/>
            <person name="Shouche Y."/>
            <person name="Sharakhova M.V."/>
            <person name="Lawson D."/>
            <person name="Pakpour N."/>
            <person name="Arensburger P."/>
            <person name="Davidson V.L."/>
            <person name="Eiglmeier K."/>
            <person name="Emrich S."/>
            <person name="George P."/>
            <person name="Kennedy R.C."/>
            <person name="Mane S.P."/>
            <person name="Maslen G."/>
            <person name="Oringanje C."/>
            <person name="Qi Y."/>
            <person name="Settlage R."/>
            <person name="Tojo M."/>
            <person name="Tubio J.M."/>
            <person name="Unger M.F."/>
            <person name="Wang B."/>
            <person name="Vernick K.D."/>
            <person name="Ribeiro J.M."/>
            <person name="James A.A."/>
            <person name="Michel K."/>
            <person name="Riehle M.A."/>
            <person name="Luckhart S."/>
            <person name="Sharakhov I.V."/>
            <person name="Tu Z."/>
        </authorList>
    </citation>
    <scope>NUCLEOTIDE SEQUENCE [LARGE SCALE GENOMIC DNA]</scope>
    <source>
        <strain evidence="4">Indian</strain>
    </source>
</reference>
<feature type="domain" description="Caspase family p20" evidence="2">
    <location>
        <begin position="1"/>
        <end position="69"/>
    </location>
</feature>
<dbReference type="AlphaFoldDB" id="A0A182Y231"/>
<dbReference type="OMA" id="HGQINDY"/>
<keyword evidence="4" id="KW-1185">Reference proteome</keyword>
<dbReference type="InterPro" id="IPR001309">
    <property type="entry name" value="Pept_C14_p20"/>
</dbReference>
<dbReference type="GO" id="GO:0006508">
    <property type="term" value="P:proteolysis"/>
    <property type="evidence" value="ECO:0007669"/>
    <property type="project" value="InterPro"/>
</dbReference>
<dbReference type="GO" id="GO:0004197">
    <property type="term" value="F:cysteine-type endopeptidase activity"/>
    <property type="evidence" value="ECO:0007669"/>
    <property type="project" value="InterPro"/>
</dbReference>
<proteinExistence type="inferred from homology"/>
<dbReference type="Pfam" id="PF00656">
    <property type="entry name" value="Peptidase_C14"/>
    <property type="match status" value="1"/>
</dbReference>
<dbReference type="SUPFAM" id="SSF52129">
    <property type="entry name" value="Caspase-like"/>
    <property type="match status" value="1"/>
</dbReference>
<evidence type="ECO:0000313" key="3">
    <source>
        <dbReference type="EnsemblMetazoa" id="ASTEI02517-PA"/>
    </source>
</evidence>
<dbReference type="Gene3D" id="3.40.50.1460">
    <property type="match status" value="1"/>
</dbReference>
<dbReference type="InterPro" id="IPR011600">
    <property type="entry name" value="Pept_C14_caspase"/>
</dbReference>
<dbReference type="VEuPathDB" id="VectorBase:ASTEI02517"/>
<evidence type="ECO:0000259" key="2">
    <source>
        <dbReference type="PROSITE" id="PS50208"/>
    </source>
</evidence>
<protein>
    <recommendedName>
        <fullName evidence="2">Caspase family p20 domain-containing protein</fullName>
    </recommendedName>
</protein>
<dbReference type="EnsemblMetazoa" id="ASTEI02517-RA">
    <property type="protein sequence ID" value="ASTEI02517-PA"/>
    <property type="gene ID" value="ASTEI02517"/>
</dbReference>
<dbReference type="InterPro" id="IPR015917">
    <property type="entry name" value="Pept_C14A"/>
</dbReference>
<dbReference type="Proteomes" id="UP000076408">
    <property type="component" value="Unassembled WGS sequence"/>
</dbReference>
<evidence type="ECO:0000313" key="4">
    <source>
        <dbReference type="Proteomes" id="UP000076408"/>
    </source>
</evidence>
<dbReference type="InterPro" id="IPR002398">
    <property type="entry name" value="Pept_C14"/>
</dbReference>
<dbReference type="PANTHER" id="PTHR10454">
    <property type="entry name" value="CASPASE"/>
    <property type="match status" value="1"/>
</dbReference>
<dbReference type="PROSITE" id="PS50208">
    <property type="entry name" value="CASPASE_P20"/>
    <property type="match status" value="1"/>
</dbReference>
<dbReference type="STRING" id="30069.A0A182Y231"/>
<dbReference type="InterPro" id="IPR029030">
    <property type="entry name" value="Caspase-like_dom_sf"/>
</dbReference>
<sequence>MREIQAKHFSKNSCLIVFIMSHGQINDYIVGYDGGTYHLHDDIVEQCTANQTLQGKPKIFAVQACRGTAVMETDARKPTVSDKSDIVVFQSSYHGE</sequence>
<evidence type="ECO:0000256" key="1">
    <source>
        <dbReference type="ARBA" id="ARBA00010134"/>
    </source>
</evidence>
<dbReference type="PRINTS" id="PR00376">
    <property type="entry name" value="IL1BCENZYME"/>
</dbReference>
<dbReference type="VEuPathDB" id="VectorBase:ASTE010219"/>
<organism evidence="3 4">
    <name type="scientific">Anopheles stephensi</name>
    <name type="common">Indo-Pakistan malaria mosquito</name>
    <dbReference type="NCBI Taxonomy" id="30069"/>
    <lineage>
        <taxon>Eukaryota</taxon>
        <taxon>Metazoa</taxon>
        <taxon>Ecdysozoa</taxon>
        <taxon>Arthropoda</taxon>
        <taxon>Hexapoda</taxon>
        <taxon>Insecta</taxon>
        <taxon>Pterygota</taxon>
        <taxon>Neoptera</taxon>
        <taxon>Endopterygota</taxon>
        <taxon>Diptera</taxon>
        <taxon>Nematocera</taxon>
        <taxon>Culicoidea</taxon>
        <taxon>Culicidae</taxon>
        <taxon>Anophelinae</taxon>
        <taxon>Anopheles</taxon>
    </lineage>
</organism>
<reference evidence="3" key="2">
    <citation type="submission" date="2020-05" db="UniProtKB">
        <authorList>
            <consortium name="EnsemblMetazoa"/>
        </authorList>
    </citation>
    <scope>IDENTIFICATION</scope>
    <source>
        <strain evidence="3">Indian</strain>
    </source>
</reference>
<name>A0A182Y231_ANOST</name>
<comment type="similarity">
    <text evidence="1">Belongs to the peptidase C14A family.</text>
</comment>